<evidence type="ECO:0000313" key="1">
    <source>
        <dbReference type="EMBL" id="KAI3772271.1"/>
    </source>
</evidence>
<organism evidence="1 2">
    <name type="scientific">Arctium lappa</name>
    <name type="common">Greater burdock</name>
    <name type="synonym">Lappa major</name>
    <dbReference type="NCBI Taxonomy" id="4217"/>
    <lineage>
        <taxon>Eukaryota</taxon>
        <taxon>Viridiplantae</taxon>
        <taxon>Streptophyta</taxon>
        <taxon>Embryophyta</taxon>
        <taxon>Tracheophyta</taxon>
        <taxon>Spermatophyta</taxon>
        <taxon>Magnoliopsida</taxon>
        <taxon>eudicotyledons</taxon>
        <taxon>Gunneridae</taxon>
        <taxon>Pentapetalae</taxon>
        <taxon>asterids</taxon>
        <taxon>campanulids</taxon>
        <taxon>Asterales</taxon>
        <taxon>Asteraceae</taxon>
        <taxon>Carduoideae</taxon>
        <taxon>Cardueae</taxon>
        <taxon>Arctiinae</taxon>
        <taxon>Arctium</taxon>
    </lineage>
</organism>
<proteinExistence type="predicted"/>
<reference evidence="1 2" key="2">
    <citation type="journal article" date="2022" name="Mol. Ecol. Resour.">
        <title>The genomes of chicory, endive, great burdock and yacon provide insights into Asteraceae paleo-polyploidization history and plant inulin production.</title>
        <authorList>
            <person name="Fan W."/>
            <person name="Wang S."/>
            <person name="Wang H."/>
            <person name="Wang A."/>
            <person name="Jiang F."/>
            <person name="Liu H."/>
            <person name="Zhao H."/>
            <person name="Xu D."/>
            <person name="Zhang Y."/>
        </authorList>
    </citation>
    <scope>NUCLEOTIDE SEQUENCE [LARGE SCALE GENOMIC DNA]</scope>
    <source>
        <strain evidence="2">cv. Niubang</strain>
    </source>
</reference>
<comment type="caution">
    <text evidence="1">The sequence shown here is derived from an EMBL/GenBank/DDBJ whole genome shotgun (WGS) entry which is preliminary data.</text>
</comment>
<protein>
    <submittedName>
        <fullName evidence="1">Uncharacterized protein</fullName>
    </submittedName>
</protein>
<name>A0ACB9FNG7_ARCLA</name>
<keyword evidence="2" id="KW-1185">Reference proteome</keyword>
<gene>
    <name evidence="1" type="ORF">L6452_03453</name>
</gene>
<dbReference type="Proteomes" id="UP001055879">
    <property type="component" value="Linkage Group LG01"/>
</dbReference>
<sequence>MLLRRSPKKLGMIDIFLLDEIEFAMKKMTENFETLVVLGIDLHRFVVAIGDLLGIYRSLEGISRALENDPLIHLSIFLGLCFWTYLDVS</sequence>
<accession>A0ACB9FNG7</accession>
<reference evidence="2" key="1">
    <citation type="journal article" date="2022" name="Mol. Ecol. Resour.">
        <title>The genomes of chicory, endive, great burdock and yacon provide insights into Asteraceae palaeo-polyploidization history and plant inulin production.</title>
        <authorList>
            <person name="Fan W."/>
            <person name="Wang S."/>
            <person name="Wang H."/>
            <person name="Wang A."/>
            <person name="Jiang F."/>
            <person name="Liu H."/>
            <person name="Zhao H."/>
            <person name="Xu D."/>
            <person name="Zhang Y."/>
        </authorList>
    </citation>
    <scope>NUCLEOTIDE SEQUENCE [LARGE SCALE GENOMIC DNA]</scope>
    <source>
        <strain evidence="2">cv. Niubang</strain>
    </source>
</reference>
<evidence type="ECO:0000313" key="2">
    <source>
        <dbReference type="Proteomes" id="UP001055879"/>
    </source>
</evidence>
<dbReference type="EMBL" id="CM042047">
    <property type="protein sequence ID" value="KAI3772271.1"/>
    <property type="molecule type" value="Genomic_DNA"/>
</dbReference>